<dbReference type="Proteomes" id="UP000195442">
    <property type="component" value="Unassembled WGS sequence"/>
</dbReference>
<evidence type="ECO:0000313" key="8">
    <source>
        <dbReference type="EMBL" id="SJM90844.1"/>
    </source>
</evidence>
<dbReference type="PANTHER" id="PTHR30329">
    <property type="entry name" value="STATOR ELEMENT OF FLAGELLAR MOTOR COMPLEX"/>
    <property type="match status" value="1"/>
</dbReference>
<evidence type="ECO:0000313" key="9">
    <source>
        <dbReference type="Proteomes" id="UP000195442"/>
    </source>
</evidence>
<evidence type="ECO:0000259" key="7">
    <source>
        <dbReference type="PROSITE" id="PS51123"/>
    </source>
</evidence>
<evidence type="ECO:0000256" key="5">
    <source>
        <dbReference type="SAM" id="MobiDB-lite"/>
    </source>
</evidence>
<dbReference type="InterPro" id="IPR050330">
    <property type="entry name" value="Bact_OuterMem_StrucFunc"/>
</dbReference>
<organism evidence="8 9">
    <name type="scientific">Crenothrix polyspora</name>
    <dbReference type="NCBI Taxonomy" id="360316"/>
    <lineage>
        <taxon>Bacteria</taxon>
        <taxon>Pseudomonadati</taxon>
        <taxon>Pseudomonadota</taxon>
        <taxon>Gammaproteobacteria</taxon>
        <taxon>Methylococcales</taxon>
        <taxon>Crenotrichaceae</taxon>
        <taxon>Crenothrix</taxon>
    </lineage>
</organism>
<accession>A0A1R4H3P1</accession>
<gene>
    <name evidence="8" type="ORF">CRENPOLYSF2_1880003</name>
</gene>
<feature type="domain" description="OmpA-like" evidence="7">
    <location>
        <begin position="110"/>
        <end position="228"/>
    </location>
</feature>
<feature type="signal peptide" evidence="6">
    <location>
        <begin position="1"/>
        <end position="24"/>
    </location>
</feature>
<feature type="region of interest" description="Disordered" evidence="5">
    <location>
        <begin position="46"/>
        <end position="82"/>
    </location>
</feature>
<dbReference type="PRINTS" id="PR01021">
    <property type="entry name" value="OMPADOMAIN"/>
</dbReference>
<evidence type="ECO:0000256" key="1">
    <source>
        <dbReference type="ARBA" id="ARBA00004442"/>
    </source>
</evidence>
<dbReference type="PANTHER" id="PTHR30329:SF21">
    <property type="entry name" value="LIPOPROTEIN YIAD-RELATED"/>
    <property type="match status" value="1"/>
</dbReference>
<comment type="subcellular location">
    <subcellularLocation>
        <location evidence="1">Cell outer membrane</location>
    </subcellularLocation>
</comment>
<dbReference type="Gene3D" id="3.30.1330.60">
    <property type="entry name" value="OmpA-like domain"/>
    <property type="match status" value="1"/>
</dbReference>
<reference evidence="9" key="1">
    <citation type="submission" date="2017-02" db="EMBL/GenBank/DDBJ databases">
        <authorList>
            <person name="Daims H."/>
        </authorList>
    </citation>
    <scope>NUCLEOTIDE SEQUENCE [LARGE SCALE GENOMIC DNA]</scope>
</reference>
<keyword evidence="9" id="KW-1185">Reference proteome</keyword>
<feature type="region of interest" description="Disordered" evidence="5">
    <location>
        <begin position="91"/>
        <end position="110"/>
    </location>
</feature>
<keyword evidence="3" id="KW-0998">Cell outer membrane</keyword>
<proteinExistence type="predicted"/>
<dbReference type="Pfam" id="PF00691">
    <property type="entry name" value="OmpA"/>
    <property type="match status" value="1"/>
</dbReference>
<evidence type="ECO:0000256" key="4">
    <source>
        <dbReference type="PROSITE-ProRule" id="PRU00473"/>
    </source>
</evidence>
<sequence>MNLLKPLLITACFLLALHITTASAEQVQIYDQPPSAEEMGRVLFDQSPESSEPSSDVKMRSISFGTKTPPESKNKVVAKPRHSISKHKAIAKSAGHKNSVGPKNKAKPSQAPAMVSIGLPIKFIYNSDEILATSLPFLEEVGKMLTLPRYAAKRLVIEGHTDAIGSDSYNKTLSQQRANAVKHYLSQHFGIAETRLRAYGLGESRPLPDYSPDDEANRRVQFYSATQN</sequence>
<evidence type="ECO:0000256" key="6">
    <source>
        <dbReference type="SAM" id="SignalP"/>
    </source>
</evidence>
<dbReference type="RefSeq" id="WP_087146271.1">
    <property type="nucleotide sequence ID" value="NZ_FUKJ01000099.1"/>
</dbReference>
<dbReference type="OrthoDB" id="9805832at2"/>
<keyword evidence="6" id="KW-0732">Signal</keyword>
<dbReference type="SUPFAM" id="SSF103088">
    <property type="entry name" value="OmpA-like"/>
    <property type="match status" value="1"/>
</dbReference>
<dbReference type="InterPro" id="IPR006665">
    <property type="entry name" value="OmpA-like"/>
</dbReference>
<dbReference type="PROSITE" id="PS51123">
    <property type="entry name" value="OMPA_2"/>
    <property type="match status" value="1"/>
</dbReference>
<name>A0A1R4H3P1_9GAMM</name>
<dbReference type="InterPro" id="IPR006690">
    <property type="entry name" value="OMPA-like_CS"/>
</dbReference>
<dbReference type="CDD" id="cd07185">
    <property type="entry name" value="OmpA_C-like"/>
    <property type="match status" value="1"/>
</dbReference>
<evidence type="ECO:0000256" key="2">
    <source>
        <dbReference type="ARBA" id="ARBA00023136"/>
    </source>
</evidence>
<keyword evidence="2 4" id="KW-0472">Membrane</keyword>
<feature type="chain" id="PRO_5013091297" evidence="6">
    <location>
        <begin position="25"/>
        <end position="228"/>
    </location>
</feature>
<dbReference type="EMBL" id="FUKJ01000099">
    <property type="protein sequence ID" value="SJM90844.1"/>
    <property type="molecule type" value="Genomic_DNA"/>
</dbReference>
<dbReference type="AlphaFoldDB" id="A0A1R4H3P1"/>
<dbReference type="GO" id="GO:0009279">
    <property type="term" value="C:cell outer membrane"/>
    <property type="evidence" value="ECO:0007669"/>
    <property type="project" value="UniProtKB-SubCell"/>
</dbReference>
<evidence type="ECO:0000256" key="3">
    <source>
        <dbReference type="ARBA" id="ARBA00023237"/>
    </source>
</evidence>
<dbReference type="InterPro" id="IPR036737">
    <property type="entry name" value="OmpA-like_sf"/>
</dbReference>
<dbReference type="PROSITE" id="PS01068">
    <property type="entry name" value="OMPA_1"/>
    <property type="match status" value="1"/>
</dbReference>
<protein>
    <submittedName>
        <fullName evidence="8">OmpA/MotB domain protein</fullName>
    </submittedName>
</protein>
<dbReference type="InterPro" id="IPR006664">
    <property type="entry name" value="OMP_bac"/>
</dbReference>